<sequence length="69" mass="7929">MGLQDKTKKEYVDKYKAHLVAKGHKEQYRIDYTKIHVKSYMVTFVGCQGNPSLFARNSKPQDIEIPGKA</sequence>
<comment type="caution">
    <text evidence="1">The sequence shown here is derived from an EMBL/GenBank/DDBJ whole genome shotgun (WGS) entry which is preliminary data.</text>
</comment>
<evidence type="ECO:0000313" key="1">
    <source>
        <dbReference type="EMBL" id="RDX96484.1"/>
    </source>
</evidence>
<dbReference type="EMBL" id="QJKJ01003879">
    <property type="protein sequence ID" value="RDX96484.1"/>
    <property type="molecule type" value="Genomic_DNA"/>
</dbReference>
<proteinExistence type="predicted"/>
<evidence type="ECO:0000313" key="2">
    <source>
        <dbReference type="Proteomes" id="UP000257109"/>
    </source>
</evidence>
<evidence type="ECO:0008006" key="3">
    <source>
        <dbReference type="Google" id="ProtNLM"/>
    </source>
</evidence>
<accession>A0A371H0Z7</accession>
<dbReference type="Proteomes" id="UP000257109">
    <property type="component" value="Unassembled WGS sequence"/>
</dbReference>
<feature type="non-terminal residue" evidence="1">
    <location>
        <position position="1"/>
    </location>
</feature>
<protein>
    <recommendedName>
        <fullName evidence="3">Reverse transcriptase Ty1/copia-type domain-containing protein</fullName>
    </recommendedName>
</protein>
<keyword evidence="2" id="KW-1185">Reference proteome</keyword>
<organism evidence="1 2">
    <name type="scientific">Mucuna pruriens</name>
    <name type="common">Velvet bean</name>
    <name type="synonym">Dolichos pruriens</name>
    <dbReference type="NCBI Taxonomy" id="157652"/>
    <lineage>
        <taxon>Eukaryota</taxon>
        <taxon>Viridiplantae</taxon>
        <taxon>Streptophyta</taxon>
        <taxon>Embryophyta</taxon>
        <taxon>Tracheophyta</taxon>
        <taxon>Spermatophyta</taxon>
        <taxon>Magnoliopsida</taxon>
        <taxon>eudicotyledons</taxon>
        <taxon>Gunneridae</taxon>
        <taxon>Pentapetalae</taxon>
        <taxon>rosids</taxon>
        <taxon>fabids</taxon>
        <taxon>Fabales</taxon>
        <taxon>Fabaceae</taxon>
        <taxon>Papilionoideae</taxon>
        <taxon>50 kb inversion clade</taxon>
        <taxon>NPAAA clade</taxon>
        <taxon>indigoferoid/millettioid clade</taxon>
        <taxon>Phaseoleae</taxon>
        <taxon>Mucuna</taxon>
    </lineage>
</organism>
<dbReference type="AlphaFoldDB" id="A0A371H0Z7"/>
<reference evidence="1" key="1">
    <citation type="submission" date="2018-05" db="EMBL/GenBank/DDBJ databases">
        <title>Draft genome of Mucuna pruriens seed.</title>
        <authorList>
            <person name="Nnadi N.E."/>
            <person name="Vos R."/>
            <person name="Hasami M.H."/>
            <person name="Devisetty U.K."/>
            <person name="Aguiy J.C."/>
        </authorList>
    </citation>
    <scope>NUCLEOTIDE SEQUENCE [LARGE SCALE GENOMIC DNA]</scope>
    <source>
        <strain evidence="1">JCA_2017</strain>
    </source>
</reference>
<name>A0A371H0Z7_MUCPR</name>
<gene>
    <name evidence="1" type="ORF">CR513_20851</name>
</gene>